<dbReference type="InterPro" id="IPR000276">
    <property type="entry name" value="GPCR_Rhodpsn"/>
</dbReference>
<evidence type="ECO:0000259" key="12">
    <source>
        <dbReference type="PROSITE" id="PS50262"/>
    </source>
</evidence>
<keyword evidence="2" id="KW-1003">Cell membrane</keyword>
<dbReference type="InterPro" id="IPR000725">
    <property type="entry name" value="Olfact_rcpt"/>
</dbReference>
<name>A0ABM0J9I2_ECHTE</name>
<dbReference type="SUPFAM" id="SSF81321">
    <property type="entry name" value="Family A G protein-coupled receptor-like"/>
    <property type="match status" value="1"/>
</dbReference>
<keyword evidence="10" id="KW-0807">Transducer</keyword>
<dbReference type="RefSeq" id="XP_004717890.1">
    <property type="nucleotide sequence ID" value="XM_004717833.1"/>
</dbReference>
<evidence type="ECO:0000256" key="8">
    <source>
        <dbReference type="ARBA" id="ARBA00023136"/>
    </source>
</evidence>
<keyword evidence="5" id="KW-0552">Olfaction</keyword>
<comment type="subcellular location">
    <subcellularLocation>
        <location evidence="1">Cell membrane</location>
        <topology evidence="1">Multi-pass membrane protein</topology>
    </subcellularLocation>
</comment>
<organism evidence="13 14">
    <name type="scientific">Echinops telfairi</name>
    <name type="common">Lesser hedgehog tenrec</name>
    <dbReference type="NCBI Taxonomy" id="9371"/>
    <lineage>
        <taxon>Eukaryota</taxon>
        <taxon>Metazoa</taxon>
        <taxon>Chordata</taxon>
        <taxon>Craniata</taxon>
        <taxon>Vertebrata</taxon>
        <taxon>Euteleostomi</taxon>
        <taxon>Mammalia</taxon>
        <taxon>Eutheria</taxon>
        <taxon>Afrotheria</taxon>
        <taxon>Tenrecidae</taxon>
        <taxon>Tenrecinae</taxon>
        <taxon>Echinops</taxon>
    </lineage>
</organism>
<sequence length="200" mass="22710">MNLCDTEFNLLTVMSYDRYVAICKPLHYMTIMNHRVCILLVFASWLSTFSVILPVVILCTQLVYCKSNVIEHFTCDFSPLLRLSCSDTKFLELAGFYLAAFILLLTLTLIILSYISIVRIILRMPSNSQRTKAFSTCSSHVIVISISYTSCIFVYINPSAKDRMPLSKAVAVLNISVAPMMNPFIYSLRNQQVKRASYSN</sequence>
<dbReference type="Proteomes" id="UP000694863">
    <property type="component" value="Unplaced"/>
</dbReference>
<evidence type="ECO:0000256" key="9">
    <source>
        <dbReference type="ARBA" id="ARBA00023170"/>
    </source>
</evidence>
<keyword evidence="8 11" id="KW-0472">Membrane</keyword>
<dbReference type="PANTHER" id="PTHR26454">
    <property type="entry name" value="OLFACTORY RECEPTOR"/>
    <property type="match status" value="1"/>
</dbReference>
<dbReference type="InterPro" id="IPR047132">
    <property type="entry name" value="Olfact_rcpt_6C-like"/>
</dbReference>
<evidence type="ECO:0000256" key="3">
    <source>
        <dbReference type="ARBA" id="ARBA00022606"/>
    </source>
</evidence>
<keyword evidence="6 11" id="KW-1133">Transmembrane helix</keyword>
<evidence type="ECO:0000256" key="6">
    <source>
        <dbReference type="ARBA" id="ARBA00022989"/>
    </source>
</evidence>
<feature type="domain" description="G-protein coupled receptors family 1 profile" evidence="12">
    <location>
        <begin position="1"/>
        <end position="186"/>
    </location>
</feature>
<evidence type="ECO:0000256" key="4">
    <source>
        <dbReference type="ARBA" id="ARBA00022692"/>
    </source>
</evidence>
<proteinExistence type="predicted"/>
<accession>A0ABM0J9I2</accession>
<keyword evidence="13" id="KW-1185">Reference proteome</keyword>
<gene>
    <name evidence="14" type="primary">LOC101656462</name>
</gene>
<keyword evidence="3" id="KW-0716">Sensory transduction</keyword>
<feature type="transmembrane region" description="Helical" evidence="11">
    <location>
        <begin position="96"/>
        <end position="122"/>
    </location>
</feature>
<evidence type="ECO:0000256" key="2">
    <source>
        <dbReference type="ARBA" id="ARBA00022475"/>
    </source>
</evidence>
<dbReference type="PRINTS" id="PR00245">
    <property type="entry name" value="OLFACTORYR"/>
</dbReference>
<reference evidence="14" key="1">
    <citation type="submission" date="2025-08" db="UniProtKB">
        <authorList>
            <consortium name="RefSeq"/>
        </authorList>
    </citation>
    <scope>IDENTIFICATION</scope>
</reference>
<evidence type="ECO:0000313" key="14">
    <source>
        <dbReference type="RefSeq" id="XP_004717890.1"/>
    </source>
</evidence>
<dbReference type="Pfam" id="PF13853">
    <property type="entry name" value="7tm_4"/>
    <property type="match status" value="1"/>
</dbReference>
<evidence type="ECO:0000256" key="7">
    <source>
        <dbReference type="ARBA" id="ARBA00023040"/>
    </source>
</evidence>
<evidence type="ECO:0000256" key="5">
    <source>
        <dbReference type="ARBA" id="ARBA00022725"/>
    </source>
</evidence>
<protein>
    <submittedName>
        <fullName evidence="14">Olfactory receptor 6C1-like</fullName>
    </submittedName>
</protein>
<evidence type="ECO:0000313" key="13">
    <source>
        <dbReference type="Proteomes" id="UP000694863"/>
    </source>
</evidence>
<keyword evidence="9" id="KW-0675">Receptor</keyword>
<feature type="transmembrane region" description="Helical" evidence="11">
    <location>
        <begin position="134"/>
        <end position="157"/>
    </location>
</feature>
<dbReference type="InterPro" id="IPR017452">
    <property type="entry name" value="GPCR_Rhodpsn_7TM"/>
</dbReference>
<keyword evidence="4 11" id="KW-0812">Transmembrane</keyword>
<dbReference type="PROSITE" id="PS00237">
    <property type="entry name" value="G_PROTEIN_RECEP_F1_1"/>
    <property type="match status" value="1"/>
</dbReference>
<dbReference type="GeneID" id="101656462"/>
<dbReference type="PANTHER" id="PTHR26454:SF29">
    <property type="entry name" value="OLFACTORY RECEPTOR"/>
    <property type="match status" value="1"/>
</dbReference>
<keyword evidence="7" id="KW-0297">G-protein coupled receptor</keyword>
<feature type="transmembrane region" description="Helical" evidence="11">
    <location>
        <begin position="36"/>
        <end position="64"/>
    </location>
</feature>
<feature type="transmembrane region" description="Helical" evidence="11">
    <location>
        <begin position="169"/>
        <end position="188"/>
    </location>
</feature>
<evidence type="ECO:0000256" key="10">
    <source>
        <dbReference type="ARBA" id="ARBA00023224"/>
    </source>
</evidence>
<evidence type="ECO:0000256" key="11">
    <source>
        <dbReference type="SAM" id="Phobius"/>
    </source>
</evidence>
<dbReference type="PROSITE" id="PS50262">
    <property type="entry name" value="G_PROTEIN_RECEP_F1_2"/>
    <property type="match status" value="1"/>
</dbReference>
<evidence type="ECO:0000256" key="1">
    <source>
        <dbReference type="ARBA" id="ARBA00004651"/>
    </source>
</evidence>
<dbReference type="Gene3D" id="1.20.1070.10">
    <property type="entry name" value="Rhodopsin 7-helix transmembrane proteins"/>
    <property type="match status" value="1"/>
</dbReference>